<dbReference type="GO" id="GO:0009635">
    <property type="term" value="P:response to herbicide"/>
    <property type="evidence" value="ECO:0007669"/>
    <property type="project" value="UniProtKB-ARBA"/>
</dbReference>
<dbReference type="PANTHER" id="PTHR43900:SF54">
    <property type="entry name" value="GLUTATHIONE S-TRANSFERASE F12"/>
    <property type="match status" value="1"/>
</dbReference>
<dbReference type="Proteomes" id="UP000734854">
    <property type="component" value="Unassembled WGS sequence"/>
</dbReference>
<evidence type="ECO:0000259" key="6">
    <source>
        <dbReference type="PROSITE" id="PS50405"/>
    </source>
</evidence>
<evidence type="ECO:0000256" key="1">
    <source>
        <dbReference type="ARBA" id="ARBA00010128"/>
    </source>
</evidence>
<feature type="domain" description="GST C-terminal" evidence="6">
    <location>
        <begin position="111"/>
        <end position="243"/>
    </location>
</feature>
<dbReference type="PROSITE" id="PS50404">
    <property type="entry name" value="GST_NTER"/>
    <property type="match status" value="1"/>
</dbReference>
<dbReference type="InterPro" id="IPR004046">
    <property type="entry name" value="GST_C"/>
</dbReference>
<sequence>MPWVPTSRCILITRGAELDQIAMVVKVYGEARAVCPQRVIHCLVEKGVPFELVHVELDSMEQKRPEFMEKQPFGQVPYVVDGEFELFESRAIARYYASKYADYGPSLLGRTVEERAKVEQWMDVEAMNYNPVAFSIVWNAFILPARGLARKEEKAAAAARKLEAILEVYEKQLAKSRYLAGDEFTLADLTHIPATRYVVENCDMAHVMEGKQHLKAWWDNITARPGWKKVMEFVETGANKHQP</sequence>
<protein>
    <recommendedName>
        <fullName evidence="2">glutathione transferase</fullName>
        <ecNumber evidence="2">2.5.1.18</ecNumber>
    </recommendedName>
</protein>
<accession>A0A8J5L8X1</accession>
<organism evidence="7 8">
    <name type="scientific">Zingiber officinale</name>
    <name type="common">Ginger</name>
    <name type="synonym">Amomum zingiber</name>
    <dbReference type="NCBI Taxonomy" id="94328"/>
    <lineage>
        <taxon>Eukaryota</taxon>
        <taxon>Viridiplantae</taxon>
        <taxon>Streptophyta</taxon>
        <taxon>Embryophyta</taxon>
        <taxon>Tracheophyta</taxon>
        <taxon>Spermatophyta</taxon>
        <taxon>Magnoliopsida</taxon>
        <taxon>Liliopsida</taxon>
        <taxon>Zingiberales</taxon>
        <taxon>Zingiberaceae</taxon>
        <taxon>Zingiber</taxon>
    </lineage>
</organism>
<dbReference type="InterPro" id="IPR036249">
    <property type="entry name" value="Thioredoxin-like_sf"/>
</dbReference>
<dbReference type="EC" id="2.5.1.18" evidence="2"/>
<evidence type="ECO:0000256" key="2">
    <source>
        <dbReference type="ARBA" id="ARBA00012452"/>
    </source>
</evidence>
<dbReference type="SUPFAM" id="SSF47616">
    <property type="entry name" value="GST C-terminal domain-like"/>
    <property type="match status" value="1"/>
</dbReference>
<dbReference type="PROSITE" id="PS50405">
    <property type="entry name" value="GST_CTER"/>
    <property type="match status" value="1"/>
</dbReference>
<dbReference type="Pfam" id="PF02798">
    <property type="entry name" value="GST_N"/>
    <property type="match status" value="1"/>
</dbReference>
<reference evidence="7 8" key="1">
    <citation type="submission" date="2020-08" db="EMBL/GenBank/DDBJ databases">
        <title>Plant Genome Project.</title>
        <authorList>
            <person name="Zhang R.-G."/>
        </authorList>
    </citation>
    <scope>NUCLEOTIDE SEQUENCE [LARGE SCALE GENOMIC DNA]</scope>
    <source>
        <tissue evidence="7">Rhizome</tissue>
    </source>
</reference>
<dbReference type="SFLD" id="SFLDG00358">
    <property type="entry name" value="Main_(cytGST)"/>
    <property type="match status" value="1"/>
</dbReference>
<dbReference type="InterPro" id="IPR004045">
    <property type="entry name" value="Glutathione_S-Trfase_N"/>
</dbReference>
<proteinExistence type="inferred from homology"/>
<dbReference type="FunFam" id="1.20.1050.10:FF:000004">
    <property type="entry name" value="Glutathione S-transferase F2"/>
    <property type="match status" value="1"/>
</dbReference>
<dbReference type="FunFam" id="3.40.30.10:FF:000016">
    <property type="entry name" value="Glutathione S-transferase F2"/>
    <property type="match status" value="1"/>
</dbReference>
<evidence type="ECO:0000259" key="5">
    <source>
        <dbReference type="PROSITE" id="PS50404"/>
    </source>
</evidence>
<dbReference type="SUPFAM" id="SSF52833">
    <property type="entry name" value="Thioredoxin-like"/>
    <property type="match status" value="1"/>
</dbReference>
<dbReference type="Pfam" id="PF00043">
    <property type="entry name" value="GST_C"/>
    <property type="match status" value="1"/>
</dbReference>
<dbReference type="Gene3D" id="3.40.30.10">
    <property type="entry name" value="Glutaredoxin"/>
    <property type="match status" value="1"/>
</dbReference>
<dbReference type="CDD" id="cd03053">
    <property type="entry name" value="GST_N_Phi"/>
    <property type="match status" value="1"/>
</dbReference>
<dbReference type="AlphaFoldDB" id="A0A8J5L8X1"/>
<dbReference type="InterPro" id="IPR036282">
    <property type="entry name" value="Glutathione-S-Trfase_C_sf"/>
</dbReference>
<gene>
    <name evidence="7" type="ORF">ZIOFF_028324</name>
</gene>
<dbReference type="GO" id="GO:0004364">
    <property type="term" value="F:glutathione transferase activity"/>
    <property type="evidence" value="ECO:0007669"/>
    <property type="project" value="UniProtKB-EC"/>
</dbReference>
<comment type="similarity">
    <text evidence="1">Belongs to the GST superfamily. Phi family.</text>
</comment>
<comment type="caution">
    <text evidence="7">The sequence shown here is derived from an EMBL/GenBank/DDBJ whole genome shotgun (WGS) entry which is preliminary data.</text>
</comment>
<comment type="catalytic activity">
    <reaction evidence="4">
        <text>RX + glutathione = an S-substituted glutathione + a halide anion + H(+)</text>
        <dbReference type="Rhea" id="RHEA:16437"/>
        <dbReference type="ChEBI" id="CHEBI:15378"/>
        <dbReference type="ChEBI" id="CHEBI:16042"/>
        <dbReference type="ChEBI" id="CHEBI:17792"/>
        <dbReference type="ChEBI" id="CHEBI:57925"/>
        <dbReference type="ChEBI" id="CHEBI:90779"/>
        <dbReference type="EC" id="2.5.1.18"/>
    </reaction>
</comment>
<dbReference type="EMBL" id="JACMSC010000008">
    <property type="protein sequence ID" value="KAG6510314.1"/>
    <property type="molecule type" value="Genomic_DNA"/>
</dbReference>
<feature type="domain" description="GST N-terminal" evidence="5">
    <location>
        <begin position="23"/>
        <end position="104"/>
    </location>
</feature>
<evidence type="ECO:0000313" key="7">
    <source>
        <dbReference type="EMBL" id="KAG6510314.1"/>
    </source>
</evidence>
<dbReference type="Gene3D" id="1.20.1050.10">
    <property type="match status" value="1"/>
</dbReference>
<keyword evidence="3" id="KW-0808">Transferase</keyword>
<dbReference type="GO" id="GO:0005737">
    <property type="term" value="C:cytoplasm"/>
    <property type="evidence" value="ECO:0007669"/>
    <property type="project" value="TreeGrafter"/>
</dbReference>
<dbReference type="PANTHER" id="PTHR43900">
    <property type="entry name" value="GLUTATHIONE S-TRANSFERASE RHO"/>
    <property type="match status" value="1"/>
</dbReference>
<dbReference type="InterPro" id="IPR010987">
    <property type="entry name" value="Glutathione-S-Trfase_C-like"/>
</dbReference>
<name>A0A8J5L8X1_ZINOF</name>
<dbReference type="InterPro" id="IPR040079">
    <property type="entry name" value="Glutathione_S-Trfase"/>
</dbReference>
<evidence type="ECO:0000256" key="4">
    <source>
        <dbReference type="ARBA" id="ARBA00047960"/>
    </source>
</evidence>
<evidence type="ECO:0000313" key="8">
    <source>
        <dbReference type="Proteomes" id="UP000734854"/>
    </source>
</evidence>
<dbReference type="SFLD" id="SFLDS00019">
    <property type="entry name" value="Glutathione_Transferase_(cytos"/>
    <property type="match status" value="1"/>
</dbReference>
<evidence type="ECO:0000256" key="3">
    <source>
        <dbReference type="ARBA" id="ARBA00022679"/>
    </source>
</evidence>
<dbReference type="GO" id="GO:0043295">
    <property type="term" value="F:glutathione binding"/>
    <property type="evidence" value="ECO:0007669"/>
    <property type="project" value="TreeGrafter"/>
</dbReference>
<dbReference type="GO" id="GO:0006749">
    <property type="term" value="P:glutathione metabolic process"/>
    <property type="evidence" value="ECO:0007669"/>
    <property type="project" value="TreeGrafter"/>
</dbReference>
<keyword evidence="8" id="KW-1185">Reference proteome</keyword>